<reference evidence="1" key="1">
    <citation type="submission" date="2018-02" db="EMBL/GenBank/DDBJ databases">
        <title>Rhizophora mucronata_Transcriptome.</title>
        <authorList>
            <person name="Meera S.P."/>
            <person name="Sreeshan A."/>
            <person name="Augustine A."/>
        </authorList>
    </citation>
    <scope>NUCLEOTIDE SEQUENCE</scope>
    <source>
        <tissue evidence="1">Leaf</tissue>
    </source>
</reference>
<dbReference type="AlphaFoldDB" id="A0A2P2QTQ6"/>
<accession>A0A2P2QTQ6</accession>
<evidence type="ECO:0000313" key="1">
    <source>
        <dbReference type="EMBL" id="MBX70383.1"/>
    </source>
</evidence>
<dbReference type="EMBL" id="GGEC01089899">
    <property type="protein sequence ID" value="MBX70383.1"/>
    <property type="molecule type" value="Transcribed_RNA"/>
</dbReference>
<proteinExistence type="predicted"/>
<sequence>MPLTKWPMPDGVQRNQKQIRHKCKIENYCESFFKSRTCPWLPSQTCRSPTQPSP</sequence>
<organism evidence="1">
    <name type="scientific">Rhizophora mucronata</name>
    <name type="common">Asiatic mangrove</name>
    <dbReference type="NCBI Taxonomy" id="61149"/>
    <lineage>
        <taxon>Eukaryota</taxon>
        <taxon>Viridiplantae</taxon>
        <taxon>Streptophyta</taxon>
        <taxon>Embryophyta</taxon>
        <taxon>Tracheophyta</taxon>
        <taxon>Spermatophyta</taxon>
        <taxon>Magnoliopsida</taxon>
        <taxon>eudicotyledons</taxon>
        <taxon>Gunneridae</taxon>
        <taxon>Pentapetalae</taxon>
        <taxon>rosids</taxon>
        <taxon>fabids</taxon>
        <taxon>Malpighiales</taxon>
        <taxon>Rhizophoraceae</taxon>
        <taxon>Rhizophora</taxon>
    </lineage>
</organism>
<protein>
    <submittedName>
        <fullName evidence="1">Uncharacterized protein</fullName>
    </submittedName>
</protein>
<name>A0A2P2QTQ6_RHIMU</name>